<feature type="transmembrane region" description="Helical" evidence="1">
    <location>
        <begin position="80"/>
        <end position="98"/>
    </location>
</feature>
<dbReference type="AlphaFoldDB" id="A0A5C6RMB9"/>
<dbReference type="EMBL" id="VOOR01000020">
    <property type="protein sequence ID" value="TXB63059.1"/>
    <property type="molecule type" value="Genomic_DNA"/>
</dbReference>
<proteinExistence type="predicted"/>
<evidence type="ECO:0000313" key="3">
    <source>
        <dbReference type="Proteomes" id="UP000321580"/>
    </source>
</evidence>
<gene>
    <name evidence="2" type="ORF">FRY97_11200</name>
</gene>
<dbReference type="Proteomes" id="UP000321580">
    <property type="component" value="Unassembled WGS sequence"/>
</dbReference>
<keyword evidence="1" id="KW-0472">Membrane</keyword>
<name>A0A5C6RMB9_9BACT</name>
<protein>
    <submittedName>
        <fullName evidence="2">Uncharacterized protein</fullName>
    </submittedName>
</protein>
<sequence length="100" mass="11877">MYILLVTIVIGLFVAMLFLNIYFRVKVMKSYRKLVQNRVEFGAAHLFNKQKMEEEVLPKYPAMRQEIETFTSHIQYSMRMATVLIALITLFGAILMYYRE</sequence>
<comment type="caution">
    <text evidence="2">The sequence shown here is derived from an EMBL/GenBank/DDBJ whole genome shotgun (WGS) entry which is preliminary data.</text>
</comment>
<feature type="transmembrane region" description="Helical" evidence="1">
    <location>
        <begin position="6"/>
        <end position="23"/>
    </location>
</feature>
<evidence type="ECO:0000313" key="2">
    <source>
        <dbReference type="EMBL" id="TXB63059.1"/>
    </source>
</evidence>
<organism evidence="2 3">
    <name type="scientific">Phaeodactylibacter luteus</name>
    <dbReference type="NCBI Taxonomy" id="1564516"/>
    <lineage>
        <taxon>Bacteria</taxon>
        <taxon>Pseudomonadati</taxon>
        <taxon>Bacteroidota</taxon>
        <taxon>Saprospiria</taxon>
        <taxon>Saprospirales</taxon>
        <taxon>Haliscomenobacteraceae</taxon>
        <taxon>Phaeodactylibacter</taxon>
    </lineage>
</organism>
<keyword evidence="1" id="KW-0812">Transmembrane</keyword>
<reference evidence="2 3" key="1">
    <citation type="submission" date="2019-08" db="EMBL/GenBank/DDBJ databases">
        <title>Genome of Phaeodactylibacter luteus.</title>
        <authorList>
            <person name="Bowman J.P."/>
        </authorList>
    </citation>
    <scope>NUCLEOTIDE SEQUENCE [LARGE SCALE GENOMIC DNA]</scope>
    <source>
        <strain evidence="2 3">KCTC 42180</strain>
    </source>
</reference>
<keyword evidence="3" id="KW-1185">Reference proteome</keyword>
<keyword evidence="1" id="KW-1133">Transmembrane helix</keyword>
<dbReference type="OrthoDB" id="1493951at2"/>
<evidence type="ECO:0000256" key="1">
    <source>
        <dbReference type="SAM" id="Phobius"/>
    </source>
</evidence>
<accession>A0A5C6RMB9</accession>
<dbReference type="RefSeq" id="WP_147167614.1">
    <property type="nucleotide sequence ID" value="NZ_VOOR01000020.1"/>
</dbReference>